<evidence type="ECO:0000256" key="2">
    <source>
        <dbReference type="RuleBase" id="RU363015"/>
    </source>
</evidence>
<sequence length="253" mass="27331">MMPPVINDSTRVGEMWLENQLADCEPAKETSRPVVCRQDTLSAAELAAEFVAADEVLSGIRPAVSIYGSARTPADDPLYALCEGLARRLSDAGFAVLSGGGPGIMEAANKGAFGGRSQTVGLNIVLPHEQKPNDYQDVSVCFDSLLSRKAMFIKHSLAWVVLPGGFGTLDELFETLTLVQTGKTPFRPLILMGSGFWGGLVDWLRAQLLERAYVSAADMDLIRVCDCPDEVVQSISAYYRRYQETCSGCGDGI</sequence>
<gene>
    <name evidence="3" type="ORF">H3L94_01550</name>
</gene>
<dbReference type="SUPFAM" id="SSF102405">
    <property type="entry name" value="MCP/YpsA-like"/>
    <property type="match status" value="1"/>
</dbReference>
<dbReference type="GO" id="GO:0009691">
    <property type="term" value="P:cytokinin biosynthetic process"/>
    <property type="evidence" value="ECO:0007669"/>
    <property type="project" value="UniProtKB-UniRule"/>
</dbReference>
<dbReference type="InterPro" id="IPR052341">
    <property type="entry name" value="LOG_family_nucleotidases"/>
</dbReference>
<dbReference type="InterPro" id="IPR031100">
    <property type="entry name" value="LOG_fam"/>
</dbReference>
<evidence type="ECO:0000313" key="3">
    <source>
        <dbReference type="EMBL" id="QMT40774.1"/>
    </source>
</evidence>
<dbReference type="Proteomes" id="UP000514752">
    <property type="component" value="Chromosome"/>
</dbReference>
<dbReference type="KEGG" id="nsg:H3L94_01550"/>
<evidence type="ECO:0000256" key="1">
    <source>
        <dbReference type="ARBA" id="ARBA00000274"/>
    </source>
</evidence>
<dbReference type="Gene3D" id="3.40.50.450">
    <property type="match status" value="1"/>
</dbReference>
<dbReference type="Pfam" id="PF03641">
    <property type="entry name" value="Lysine_decarbox"/>
    <property type="match status" value="1"/>
</dbReference>
<keyword evidence="2" id="KW-0378">Hydrolase</keyword>
<evidence type="ECO:0000313" key="4">
    <source>
        <dbReference type="Proteomes" id="UP000514752"/>
    </source>
</evidence>
<name>A0A7D7NGD3_9NEIS</name>
<keyword evidence="2" id="KW-0203">Cytokinin biosynthesis</keyword>
<dbReference type="EC" id="3.2.2.n1" evidence="2"/>
<comment type="catalytic activity">
    <reaction evidence="1">
        <text>AMP + H2O = D-ribose 5-phosphate + adenine</text>
        <dbReference type="Rhea" id="RHEA:20129"/>
        <dbReference type="ChEBI" id="CHEBI:15377"/>
        <dbReference type="ChEBI" id="CHEBI:16708"/>
        <dbReference type="ChEBI" id="CHEBI:78346"/>
        <dbReference type="ChEBI" id="CHEBI:456215"/>
        <dbReference type="EC" id="3.2.2.4"/>
    </reaction>
</comment>
<dbReference type="EMBL" id="CP059567">
    <property type="protein sequence ID" value="QMT40774.1"/>
    <property type="molecule type" value="Genomic_DNA"/>
</dbReference>
<dbReference type="PANTHER" id="PTHR43393">
    <property type="entry name" value="CYTOKININ RIBOSIDE 5'-MONOPHOSPHATE PHOSPHORIBOHYDROLASE"/>
    <property type="match status" value="1"/>
</dbReference>
<dbReference type="GO" id="GO:0008714">
    <property type="term" value="F:AMP nucleosidase activity"/>
    <property type="evidence" value="ECO:0007669"/>
    <property type="project" value="UniProtKB-EC"/>
</dbReference>
<accession>A0A7D7NGD3</accession>
<organism evidence="3 4">
    <name type="scientific">Neisseria shayeganii</name>
    <dbReference type="NCBI Taxonomy" id="607712"/>
    <lineage>
        <taxon>Bacteria</taxon>
        <taxon>Pseudomonadati</taxon>
        <taxon>Pseudomonadota</taxon>
        <taxon>Betaproteobacteria</taxon>
        <taxon>Neisseriales</taxon>
        <taxon>Neisseriaceae</taxon>
        <taxon>Neisseria</taxon>
    </lineage>
</organism>
<dbReference type="PANTHER" id="PTHR43393:SF2">
    <property type="entry name" value="CYTOKININ RIBOSIDE 5'-MONOPHOSPHATE PHOSPHORIBOHYDROLASE"/>
    <property type="match status" value="1"/>
</dbReference>
<dbReference type="AlphaFoldDB" id="A0A7D7NGD3"/>
<dbReference type="NCBIfam" id="TIGR00730">
    <property type="entry name" value="Rossman fold protein, TIGR00730 family"/>
    <property type="match status" value="1"/>
</dbReference>
<dbReference type="GO" id="GO:0005829">
    <property type="term" value="C:cytosol"/>
    <property type="evidence" value="ECO:0007669"/>
    <property type="project" value="TreeGrafter"/>
</dbReference>
<protein>
    <recommendedName>
        <fullName evidence="2">Cytokinin riboside 5'-monophosphate phosphoribohydrolase</fullName>
        <ecNumber evidence="2">3.2.2.n1</ecNumber>
    </recommendedName>
</protein>
<dbReference type="InterPro" id="IPR005269">
    <property type="entry name" value="LOG"/>
</dbReference>
<comment type="similarity">
    <text evidence="2">Belongs to the LOG family.</text>
</comment>
<reference evidence="3 4" key="1">
    <citation type="submission" date="2020-07" db="EMBL/GenBank/DDBJ databases">
        <title>Genomic diversity of species in the Neisseriaceae family.</title>
        <authorList>
            <person name="Vincent A.T."/>
            <person name="Bernet E."/>
            <person name="Veyrier F.J."/>
        </authorList>
    </citation>
    <scope>NUCLEOTIDE SEQUENCE [LARGE SCALE GENOMIC DNA]</scope>
    <source>
        <strain evidence="3 4">DSM 22244</strain>
    </source>
</reference>
<proteinExistence type="inferred from homology"/>